<dbReference type="RefSeq" id="XP_003748252.1">
    <property type="nucleotide sequence ID" value="XM_003748204.2"/>
</dbReference>
<gene>
    <name evidence="6" type="primary">LOC100902522</name>
</gene>
<dbReference type="SUPFAM" id="SSF50978">
    <property type="entry name" value="WD40 repeat-like"/>
    <property type="match status" value="1"/>
</dbReference>
<protein>
    <submittedName>
        <fullName evidence="6">WD repeat domain phosphoinositide-interacting protein 4</fullName>
    </submittedName>
</protein>
<dbReference type="Proteomes" id="UP000694867">
    <property type="component" value="Unplaced"/>
</dbReference>
<dbReference type="PANTHER" id="PTHR11227">
    <property type="entry name" value="WD-REPEAT PROTEIN INTERACTING WITH PHOSPHOINOSIDES WIPI -RELATED"/>
    <property type="match status" value="1"/>
</dbReference>
<name>A0AAJ6QYJ5_9ACAR</name>
<dbReference type="InterPro" id="IPR036322">
    <property type="entry name" value="WD40_repeat_dom_sf"/>
</dbReference>
<organism evidence="5 6">
    <name type="scientific">Galendromus occidentalis</name>
    <name type="common">western predatory mite</name>
    <dbReference type="NCBI Taxonomy" id="34638"/>
    <lineage>
        <taxon>Eukaryota</taxon>
        <taxon>Metazoa</taxon>
        <taxon>Ecdysozoa</taxon>
        <taxon>Arthropoda</taxon>
        <taxon>Chelicerata</taxon>
        <taxon>Arachnida</taxon>
        <taxon>Acari</taxon>
        <taxon>Parasitiformes</taxon>
        <taxon>Mesostigmata</taxon>
        <taxon>Gamasina</taxon>
        <taxon>Phytoseioidea</taxon>
        <taxon>Phytoseiidae</taxon>
        <taxon>Typhlodrominae</taxon>
        <taxon>Galendromus</taxon>
    </lineage>
</organism>
<dbReference type="InterPro" id="IPR015943">
    <property type="entry name" value="WD40/YVTN_repeat-like_dom_sf"/>
</dbReference>
<dbReference type="Pfam" id="PF21032">
    <property type="entry name" value="PROPPIN"/>
    <property type="match status" value="1"/>
</dbReference>
<proteinExistence type="inferred from homology"/>
<evidence type="ECO:0000256" key="3">
    <source>
        <dbReference type="ARBA" id="ARBA00023006"/>
    </source>
</evidence>
<evidence type="ECO:0000313" key="5">
    <source>
        <dbReference type="Proteomes" id="UP000694867"/>
    </source>
</evidence>
<dbReference type="SMART" id="SM00320">
    <property type="entry name" value="WD40"/>
    <property type="match status" value="2"/>
</dbReference>
<dbReference type="GO" id="GO:0006914">
    <property type="term" value="P:autophagy"/>
    <property type="evidence" value="ECO:0007669"/>
    <property type="project" value="UniProtKB-KW"/>
</dbReference>
<keyword evidence="3" id="KW-0072">Autophagy</keyword>
<evidence type="ECO:0000256" key="2">
    <source>
        <dbReference type="ARBA" id="ARBA00022737"/>
    </source>
</evidence>
<dbReference type="InterPro" id="IPR048720">
    <property type="entry name" value="PROPPIN"/>
</dbReference>
<dbReference type="Gene3D" id="2.130.10.10">
    <property type="entry name" value="YVTN repeat-like/Quinoprotein amine dehydrogenase"/>
    <property type="match status" value="1"/>
</dbReference>
<accession>A0AAJ6QYJ5</accession>
<dbReference type="InterPro" id="IPR001680">
    <property type="entry name" value="WD40_rpt"/>
</dbReference>
<dbReference type="GO" id="GO:0005737">
    <property type="term" value="C:cytoplasm"/>
    <property type="evidence" value="ECO:0007669"/>
    <property type="project" value="UniProtKB-ARBA"/>
</dbReference>
<sequence length="350" mass="39151">MVSTEKVYSLRFNQDQSCFVCSTENGIRVFNVEPLSELVHIENLGSIAKAEMLYRTNLLALIPGGRRVEYAENVVLAYDLQKNDLCMDSAFSSKVLAVRLRRDKMIVVQLRQVQIYSFPGVPAKLRRFDTGFNPRGLCELSPMSTSERLIMVFPGTKLGSVQIVNLGSDEAESCHPVTINAHQSDLQCFTLNQNATMLATASQKGTLIRVFDTAKRSNLVELRRGSDPATLYCINFSHDDRFLCCSSDKGTVHIFALANTQLNRRSKFSSLGFISMYVESQWALASFTVSAECACICAFGSNTDRGQNSSVYAICVDGSFHKYAFKENGTCNRKEYDVFFDVCNHDKQEL</sequence>
<evidence type="ECO:0000256" key="1">
    <source>
        <dbReference type="ARBA" id="ARBA00022574"/>
    </source>
</evidence>
<keyword evidence="1" id="KW-0853">WD repeat</keyword>
<keyword evidence="5" id="KW-1185">Reference proteome</keyword>
<evidence type="ECO:0000313" key="6">
    <source>
        <dbReference type="RefSeq" id="XP_003748252.1"/>
    </source>
</evidence>
<dbReference type="KEGG" id="goe:100902522"/>
<dbReference type="GeneID" id="100902522"/>
<reference evidence="6" key="1">
    <citation type="submission" date="2025-08" db="UniProtKB">
        <authorList>
            <consortium name="RefSeq"/>
        </authorList>
    </citation>
    <scope>IDENTIFICATION</scope>
</reference>
<comment type="similarity">
    <text evidence="4">Belongs to the WD repeat PROPPIN family.</text>
</comment>
<keyword evidence="2" id="KW-0677">Repeat</keyword>
<evidence type="ECO:0000256" key="4">
    <source>
        <dbReference type="ARBA" id="ARBA00025740"/>
    </source>
</evidence>
<dbReference type="AlphaFoldDB" id="A0AAJ6QYJ5"/>